<dbReference type="Gene3D" id="3.30.420.10">
    <property type="entry name" value="Ribonuclease H-like superfamily/Ribonuclease H"/>
    <property type="match status" value="1"/>
</dbReference>
<dbReference type="eggNOG" id="COG0349">
    <property type="taxonomic scope" value="Bacteria"/>
</dbReference>
<dbReference type="InterPro" id="IPR051086">
    <property type="entry name" value="RNase_D-like"/>
</dbReference>
<sequence length="555" mass="60663">MSSTPPDDTESAPTAEEPAPLPVLREPADGVPAVITEESELDACAAAIAEGYGPVALDAERASGYRYGQAAYLVQVRREGAGTWLIDPVGLPDLTPLDRAIGTGEWILHAATQDLPCLGDLGLRPRQIFDTELAARLLGLPRVGLAAVIEHYLGISLAKEHSAVDWSTRPLPEPWLRYAALDVEVLTEVRNLMGIDLAAQDKSEWARQEFEALLSWRPAVKEDPWRRTSGLHKIRQPRVLATVRELWYERDRIARDRDTSPGRVIPDTALVEIAQANPSGPGDLPRGHRAIQRNQRAWLDAVARARTLPDAELPPASVRSDGPPPQRSWANRDPLAAERLTQTREALGDFAAEHTIPIENVLLPRPPAPGRVVPARRAHPRGLRRGPRRARRAPLAARDRRPDARRRLRRPPRRLTSLRDGRRRPPQRADGRDGRRRPPQGAGRTGNVGGVTRGASVAGEQALSSLRGVGWNHPAAPAPRQRGPPCPALHVRSSSSTAFARRSARPGRRACTPRPAPTTWSSTASASSCAATPSCRRSGSKRSPSPRRPRSATRD</sequence>
<feature type="compositionally biased region" description="Basic residues" evidence="1">
    <location>
        <begin position="374"/>
        <end position="392"/>
    </location>
</feature>
<dbReference type="Gene3D" id="1.10.150.80">
    <property type="entry name" value="HRDC domain"/>
    <property type="match status" value="2"/>
</dbReference>
<evidence type="ECO:0000256" key="1">
    <source>
        <dbReference type="SAM" id="MobiDB-lite"/>
    </source>
</evidence>
<dbReference type="PROSITE" id="PS50967">
    <property type="entry name" value="HRDC"/>
    <property type="match status" value="1"/>
</dbReference>
<dbReference type="Pfam" id="PF18305">
    <property type="entry name" value="DNA_pol_A_exoN"/>
    <property type="match status" value="1"/>
</dbReference>
<dbReference type="Pfam" id="PF01612">
    <property type="entry name" value="DNA_pol_A_exo1"/>
    <property type="match status" value="1"/>
</dbReference>
<dbReference type="GO" id="GO:0008408">
    <property type="term" value="F:3'-5' exonuclease activity"/>
    <property type="evidence" value="ECO:0007669"/>
    <property type="project" value="InterPro"/>
</dbReference>
<feature type="compositionally biased region" description="Low complexity" evidence="1">
    <location>
        <begin position="517"/>
        <end position="537"/>
    </location>
</feature>
<dbReference type="SMART" id="SM00341">
    <property type="entry name" value="HRDC"/>
    <property type="match status" value="1"/>
</dbReference>
<dbReference type="InterPro" id="IPR010997">
    <property type="entry name" value="HRDC-like_sf"/>
</dbReference>
<feature type="region of interest" description="Disordered" evidence="1">
    <location>
        <begin position="309"/>
        <end position="331"/>
    </location>
</feature>
<dbReference type="STRING" id="1210046.B277_04222"/>
<feature type="compositionally biased region" description="Gly residues" evidence="1">
    <location>
        <begin position="443"/>
        <end position="452"/>
    </location>
</feature>
<dbReference type="InterPro" id="IPR002121">
    <property type="entry name" value="HRDC_dom"/>
</dbReference>
<dbReference type="Proteomes" id="UP000004474">
    <property type="component" value="Unassembled WGS sequence"/>
</dbReference>
<proteinExistence type="predicted"/>
<evidence type="ECO:0000259" key="2">
    <source>
        <dbReference type="PROSITE" id="PS50967"/>
    </source>
</evidence>
<comment type="caution">
    <text evidence="3">The sequence shown here is derived from an EMBL/GenBank/DDBJ whole genome shotgun (WGS) entry which is preliminary data.</text>
</comment>
<dbReference type="SUPFAM" id="SSF53098">
    <property type="entry name" value="Ribonuclease H-like"/>
    <property type="match status" value="1"/>
</dbReference>
<dbReference type="AlphaFoldDB" id="K1DZJ8"/>
<dbReference type="GO" id="GO:0006139">
    <property type="term" value="P:nucleobase-containing compound metabolic process"/>
    <property type="evidence" value="ECO:0007669"/>
    <property type="project" value="InterPro"/>
</dbReference>
<reference evidence="3 4" key="1">
    <citation type="journal article" date="2012" name="J. Bacteriol.">
        <title>Genome Sequence of Janibacter hoylei MTCC8307, Isolated from the Stratospheric Air.</title>
        <authorList>
            <person name="Pawar S.P."/>
            <person name="Dhotre D.P."/>
            <person name="Shetty S.A."/>
            <person name="Chowdhury S.P."/>
            <person name="Chaudhari B.L."/>
            <person name="Shouche Y.S."/>
        </authorList>
    </citation>
    <scope>NUCLEOTIDE SEQUENCE [LARGE SCALE GENOMIC DNA]</scope>
    <source>
        <strain evidence="3 4">PVAS-1</strain>
    </source>
</reference>
<dbReference type="PANTHER" id="PTHR47649">
    <property type="entry name" value="RIBONUCLEASE D"/>
    <property type="match status" value="1"/>
</dbReference>
<feature type="region of interest" description="Disordered" evidence="1">
    <location>
        <begin position="1"/>
        <end position="26"/>
    </location>
</feature>
<dbReference type="InterPro" id="IPR044876">
    <property type="entry name" value="HRDC_dom_sf"/>
</dbReference>
<dbReference type="Pfam" id="PF00570">
    <property type="entry name" value="HRDC"/>
    <property type="match status" value="1"/>
</dbReference>
<feature type="compositionally biased region" description="Basic residues" evidence="1">
    <location>
        <begin position="403"/>
        <end position="413"/>
    </location>
</feature>
<name>K1DZJ8_9MICO</name>
<dbReference type="SMART" id="SM00474">
    <property type="entry name" value="35EXOc"/>
    <property type="match status" value="1"/>
</dbReference>
<feature type="region of interest" description="Disordered" evidence="1">
    <location>
        <begin position="469"/>
        <end position="555"/>
    </location>
</feature>
<dbReference type="InterPro" id="IPR002562">
    <property type="entry name" value="3'-5'_exonuclease_dom"/>
</dbReference>
<feature type="domain" description="HRDC" evidence="2">
    <location>
        <begin position="236"/>
        <end position="312"/>
    </location>
</feature>
<feature type="compositionally biased region" description="Low complexity" evidence="1">
    <location>
        <begin position="492"/>
        <end position="501"/>
    </location>
</feature>
<dbReference type="InterPro" id="IPR012337">
    <property type="entry name" value="RNaseH-like_sf"/>
</dbReference>
<dbReference type="CDD" id="cd06142">
    <property type="entry name" value="RNaseD_exo"/>
    <property type="match status" value="1"/>
</dbReference>
<dbReference type="GO" id="GO:0003676">
    <property type="term" value="F:nucleic acid binding"/>
    <property type="evidence" value="ECO:0007669"/>
    <property type="project" value="InterPro"/>
</dbReference>
<organism evidence="3 4">
    <name type="scientific">Janibacter hoylei PVAS-1</name>
    <dbReference type="NCBI Taxonomy" id="1210046"/>
    <lineage>
        <taxon>Bacteria</taxon>
        <taxon>Bacillati</taxon>
        <taxon>Actinomycetota</taxon>
        <taxon>Actinomycetes</taxon>
        <taxon>Micrococcales</taxon>
        <taxon>Intrasporangiaceae</taxon>
        <taxon>Janibacter</taxon>
    </lineage>
</organism>
<accession>K1DZJ8</accession>
<dbReference type="EMBL" id="ALWX01000015">
    <property type="protein sequence ID" value="EKA62045.1"/>
    <property type="molecule type" value="Genomic_DNA"/>
</dbReference>
<gene>
    <name evidence="3" type="ORF">B277_04222</name>
</gene>
<dbReference type="InterPro" id="IPR041605">
    <property type="entry name" value="Exo_C"/>
</dbReference>
<evidence type="ECO:0000313" key="4">
    <source>
        <dbReference type="Proteomes" id="UP000004474"/>
    </source>
</evidence>
<feature type="region of interest" description="Disordered" evidence="1">
    <location>
        <begin position="361"/>
        <end position="453"/>
    </location>
</feature>
<protein>
    <submittedName>
        <fullName evidence="3">Putative ribonuclease D</fullName>
    </submittedName>
</protein>
<dbReference type="GO" id="GO:0000166">
    <property type="term" value="F:nucleotide binding"/>
    <property type="evidence" value="ECO:0007669"/>
    <property type="project" value="InterPro"/>
</dbReference>
<feature type="compositionally biased region" description="Basic residues" evidence="1">
    <location>
        <begin position="538"/>
        <end position="555"/>
    </location>
</feature>
<dbReference type="PANTHER" id="PTHR47649:SF1">
    <property type="entry name" value="RIBONUCLEASE D"/>
    <property type="match status" value="1"/>
</dbReference>
<evidence type="ECO:0000313" key="3">
    <source>
        <dbReference type="EMBL" id="EKA62045.1"/>
    </source>
</evidence>
<dbReference type="InterPro" id="IPR036397">
    <property type="entry name" value="RNaseH_sf"/>
</dbReference>
<dbReference type="SUPFAM" id="SSF47819">
    <property type="entry name" value="HRDC-like"/>
    <property type="match status" value="1"/>
</dbReference>